<feature type="non-terminal residue" evidence="1">
    <location>
        <position position="1"/>
    </location>
</feature>
<dbReference type="AlphaFoldDB" id="A0AA39XI78"/>
<evidence type="ECO:0000313" key="1">
    <source>
        <dbReference type="EMBL" id="KAK0634483.1"/>
    </source>
</evidence>
<keyword evidence="2" id="KW-1185">Reference proteome</keyword>
<gene>
    <name evidence="1" type="ORF">B0T17DRAFT_513455</name>
</gene>
<sequence>WLLGGTLLPFSAVGVWMRDKSILYSYRGGGVDARLPRGLTDGFWLAWERGVVRPQQTRLWLALALVAQRVHAQFNREMGDADQKRVAEMKMIR</sequence>
<proteinExistence type="predicted"/>
<dbReference type="Proteomes" id="UP001174934">
    <property type="component" value="Unassembled WGS sequence"/>
</dbReference>
<organism evidence="1 2">
    <name type="scientific">Bombardia bombarda</name>
    <dbReference type="NCBI Taxonomy" id="252184"/>
    <lineage>
        <taxon>Eukaryota</taxon>
        <taxon>Fungi</taxon>
        <taxon>Dikarya</taxon>
        <taxon>Ascomycota</taxon>
        <taxon>Pezizomycotina</taxon>
        <taxon>Sordariomycetes</taxon>
        <taxon>Sordariomycetidae</taxon>
        <taxon>Sordariales</taxon>
        <taxon>Lasiosphaeriaceae</taxon>
        <taxon>Bombardia</taxon>
    </lineage>
</organism>
<protein>
    <submittedName>
        <fullName evidence="1">Uncharacterized protein</fullName>
    </submittedName>
</protein>
<accession>A0AA39XI78</accession>
<reference evidence="1" key="1">
    <citation type="submission" date="2023-06" db="EMBL/GenBank/DDBJ databases">
        <title>Genome-scale phylogeny and comparative genomics of the fungal order Sordariales.</title>
        <authorList>
            <consortium name="Lawrence Berkeley National Laboratory"/>
            <person name="Hensen N."/>
            <person name="Bonometti L."/>
            <person name="Westerberg I."/>
            <person name="Brannstrom I.O."/>
            <person name="Guillou S."/>
            <person name="Cros-Aarteil S."/>
            <person name="Calhoun S."/>
            <person name="Haridas S."/>
            <person name="Kuo A."/>
            <person name="Mondo S."/>
            <person name="Pangilinan J."/>
            <person name="Riley R."/>
            <person name="LaButti K."/>
            <person name="Andreopoulos B."/>
            <person name="Lipzen A."/>
            <person name="Chen C."/>
            <person name="Yanf M."/>
            <person name="Daum C."/>
            <person name="Ng V."/>
            <person name="Clum A."/>
            <person name="Steindorff A."/>
            <person name="Ohm R."/>
            <person name="Martin F."/>
            <person name="Silar P."/>
            <person name="Natvig D."/>
            <person name="Lalanne C."/>
            <person name="Gautier V."/>
            <person name="Ament-velasquez S.L."/>
            <person name="Kruys A."/>
            <person name="Hutchinson M.I."/>
            <person name="Powell A.J."/>
            <person name="Barry K."/>
            <person name="Miller A.N."/>
            <person name="Grigoriev I.V."/>
            <person name="Debuchy R."/>
            <person name="Gladieux P."/>
            <person name="Thoren M.H."/>
            <person name="Johannesson H."/>
        </authorList>
    </citation>
    <scope>NUCLEOTIDE SEQUENCE</scope>
    <source>
        <strain evidence="1">SMH3391-2</strain>
    </source>
</reference>
<comment type="caution">
    <text evidence="1">The sequence shown here is derived from an EMBL/GenBank/DDBJ whole genome shotgun (WGS) entry which is preliminary data.</text>
</comment>
<name>A0AA39XI78_9PEZI</name>
<dbReference type="EMBL" id="JAULSR010000001">
    <property type="protein sequence ID" value="KAK0634483.1"/>
    <property type="molecule type" value="Genomic_DNA"/>
</dbReference>
<evidence type="ECO:0000313" key="2">
    <source>
        <dbReference type="Proteomes" id="UP001174934"/>
    </source>
</evidence>